<evidence type="ECO:0000256" key="2">
    <source>
        <dbReference type="ARBA" id="ARBA00004922"/>
    </source>
</evidence>
<feature type="transmembrane region" description="Helical" evidence="15">
    <location>
        <begin position="699"/>
        <end position="720"/>
    </location>
</feature>
<comment type="subcellular location">
    <subcellularLocation>
        <location evidence="1 15">Endoplasmic reticulum membrane</location>
        <topology evidence="1 15">Multi-pass membrane protein</topology>
    </subcellularLocation>
</comment>
<dbReference type="InterPro" id="IPR016093">
    <property type="entry name" value="MIR_motif"/>
</dbReference>
<evidence type="ECO:0000256" key="9">
    <source>
        <dbReference type="ARBA" id="ARBA00022824"/>
    </source>
</evidence>
<keyword evidence="12" id="KW-0325">Glycoprotein</keyword>
<feature type="transmembrane region" description="Helical" evidence="15">
    <location>
        <begin position="144"/>
        <end position="163"/>
    </location>
</feature>
<evidence type="ECO:0000259" key="17">
    <source>
        <dbReference type="PROSITE" id="PS50919"/>
    </source>
</evidence>
<dbReference type="Pfam" id="PF02366">
    <property type="entry name" value="PMT"/>
    <property type="match status" value="1"/>
</dbReference>
<evidence type="ECO:0000313" key="18">
    <source>
        <dbReference type="EMBL" id="KAA8916047.1"/>
    </source>
</evidence>
<feature type="transmembrane region" description="Helical" evidence="15">
    <location>
        <begin position="643"/>
        <end position="659"/>
    </location>
</feature>
<feature type="transmembrane region" description="Helical" evidence="15">
    <location>
        <begin position="170"/>
        <end position="187"/>
    </location>
</feature>
<evidence type="ECO:0000256" key="7">
    <source>
        <dbReference type="ARBA" id="ARBA00022692"/>
    </source>
</evidence>
<feature type="compositionally biased region" description="Acidic residues" evidence="16">
    <location>
        <begin position="891"/>
        <end position="901"/>
    </location>
</feature>
<dbReference type="EMBL" id="SWFS01000128">
    <property type="protein sequence ID" value="KAA8916047.1"/>
    <property type="molecule type" value="Genomic_DNA"/>
</dbReference>
<reference evidence="18" key="1">
    <citation type="journal article" date="2019" name="G3 (Bethesda)">
        <title>Genome Assemblies of Two Rare Opportunistic Yeast Pathogens: Diutina rugosa (syn. Candida rugosa) and Trichomonascus ciferrii (syn. Candida ciferrii).</title>
        <authorList>
            <person name="Mixao V."/>
            <person name="Saus E."/>
            <person name="Hansen A.P."/>
            <person name="Lass-Florl C."/>
            <person name="Gabaldon T."/>
        </authorList>
    </citation>
    <scope>NUCLEOTIDE SEQUENCE</scope>
    <source>
        <strain evidence="18">CBS 4856</strain>
    </source>
</reference>
<keyword evidence="7 15" id="KW-0812">Transmembrane</keyword>
<feature type="transmembrane region" description="Helical" evidence="15">
    <location>
        <begin position="199"/>
        <end position="216"/>
    </location>
</feature>
<evidence type="ECO:0000256" key="11">
    <source>
        <dbReference type="ARBA" id="ARBA00023136"/>
    </source>
</evidence>
<comment type="function">
    <text evidence="15">Transfers mannose from Dol-P-mannose to Ser or Thr residues on proteins.</text>
</comment>
<dbReference type="InterPro" id="IPR027005">
    <property type="entry name" value="PMT-like"/>
</dbReference>
<proteinExistence type="inferred from homology"/>
<dbReference type="UniPathway" id="UPA00378"/>
<gene>
    <name evidence="18" type="ORF">TRICI_001862</name>
</gene>
<dbReference type="AlphaFoldDB" id="A0A642V8Y8"/>
<feature type="domain" description="MIR" evidence="17">
    <location>
        <begin position="469"/>
        <end position="525"/>
    </location>
</feature>
<evidence type="ECO:0000256" key="5">
    <source>
        <dbReference type="ARBA" id="ARBA00022676"/>
    </source>
</evidence>
<evidence type="ECO:0000256" key="10">
    <source>
        <dbReference type="ARBA" id="ARBA00022989"/>
    </source>
</evidence>
<evidence type="ECO:0000256" key="16">
    <source>
        <dbReference type="SAM" id="MobiDB-lite"/>
    </source>
</evidence>
<feature type="transmembrane region" description="Helical" evidence="15">
    <location>
        <begin position="671"/>
        <end position="687"/>
    </location>
</feature>
<comment type="pathway">
    <text evidence="2 15">Protein modification; protein glycosylation.</text>
</comment>
<keyword evidence="19" id="KW-1185">Reference proteome</keyword>
<evidence type="ECO:0000256" key="4">
    <source>
        <dbReference type="ARBA" id="ARBA00012839"/>
    </source>
</evidence>
<keyword evidence="10 15" id="KW-1133">Transmembrane helix</keyword>
<evidence type="ECO:0000256" key="8">
    <source>
        <dbReference type="ARBA" id="ARBA00022737"/>
    </source>
</evidence>
<keyword evidence="8" id="KW-0677">Repeat</keyword>
<comment type="caution">
    <text evidence="18">The sequence shown here is derived from an EMBL/GenBank/DDBJ whole genome shotgun (WGS) entry which is preliminary data.</text>
</comment>
<dbReference type="Gene3D" id="2.80.10.50">
    <property type="match status" value="1"/>
</dbReference>
<dbReference type="PROSITE" id="PS50919">
    <property type="entry name" value="MIR"/>
    <property type="match status" value="3"/>
</dbReference>
<dbReference type="VEuPathDB" id="FungiDB:TRICI_001862"/>
<evidence type="ECO:0000313" key="19">
    <source>
        <dbReference type="Proteomes" id="UP000761534"/>
    </source>
</evidence>
<dbReference type="OrthoDB" id="5588846at2759"/>
<dbReference type="SMART" id="SM00472">
    <property type="entry name" value="MIR"/>
    <property type="match status" value="3"/>
</dbReference>
<evidence type="ECO:0000256" key="12">
    <source>
        <dbReference type="ARBA" id="ARBA00023180"/>
    </source>
</evidence>
<dbReference type="SUPFAM" id="SSF82109">
    <property type="entry name" value="MIR domain"/>
    <property type="match status" value="1"/>
</dbReference>
<keyword evidence="6 15" id="KW-0808">Transferase</keyword>
<feature type="domain" description="MIR" evidence="17">
    <location>
        <begin position="335"/>
        <end position="388"/>
    </location>
</feature>
<feature type="transmembrane region" description="Helical" evidence="15">
    <location>
        <begin position="598"/>
        <end position="622"/>
    </location>
</feature>
<feature type="transmembrane region" description="Helical" evidence="15">
    <location>
        <begin position="228"/>
        <end position="245"/>
    </location>
</feature>
<feature type="region of interest" description="Disordered" evidence="16">
    <location>
        <begin position="872"/>
        <end position="901"/>
    </location>
</feature>
<dbReference type="InterPro" id="IPR003342">
    <property type="entry name" value="ArnT-like_N"/>
</dbReference>
<keyword evidence="11 15" id="KW-0472">Membrane</keyword>
<evidence type="ECO:0000256" key="15">
    <source>
        <dbReference type="RuleBase" id="RU367007"/>
    </source>
</evidence>
<evidence type="ECO:0000256" key="14">
    <source>
        <dbReference type="ARBA" id="ARBA00045102"/>
    </source>
</evidence>
<dbReference type="EC" id="2.4.1.109" evidence="4 15"/>
<feature type="transmembrane region" description="Helical" evidence="15">
    <location>
        <begin position="251"/>
        <end position="271"/>
    </location>
</feature>
<feature type="domain" description="MIR" evidence="17">
    <location>
        <begin position="400"/>
        <end position="459"/>
    </location>
</feature>
<dbReference type="GO" id="GO:0004169">
    <property type="term" value="F:dolichyl-phosphate-mannose-protein mannosyltransferase activity"/>
    <property type="evidence" value="ECO:0007669"/>
    <property type="project" value="UniProtKB-UniRule"/>
</dbReference>
<evidence type="ECO:0000256" key="6">
    <source>
        <dbReference type="ARBA" id="ARBA00022679"/>
    </source>
</evidence>
<dbReference type="PANTHER" id="PTHR10050">
    <property type="entry name" value="DOLICHYL-PHOSPHATE-MANNOSE--PROTEIN MANNOSYLTRANSFERASE"/>
    <property type="match status" value="1"/>
</dbReference>
<comment type="catalytic activity">
    <reaction evidence="14 15">
        <text>a di-trans,poly-cis-dolichyl beta-D-mannosyl phosphate + L-seryl-[protein] = 3-O-(alpha-D-mannosyl)-L-seryl-[protein] + a di-trans,poly-cis-dolichyl phosphate + H(+)</text>
        <dbReference type="Rhea" id="RHEA:17377"/>
        <dbReference type="Rhea" id="RHEA-COMP:9863"/>
        <dbReference type="Rhea" id="RHEA-COMP:13546"/>
        <dbReference type="Rhea" id="RHEA-COMP:19498"/>
        <dbReference type="Rhea" id="RHEA-COMP:19501"/>
        <dbReference type="ChEBI" id="CHEBI:15378"/>
        <dbReference type="ChEBI" id="CHEBI:29999"/>
        <dbReference type="ChEBI" id="CHEBI:57683"/>
        <dbReference type="ChEBI" id="CHEBI:58211"/>
        <dbReference type="ChEBI" id="CHEBI:137321"/>
        <dbReference type="EC" id="2.4.1.109"/>
    </reaction>
</comment>
<comment type="catalytic activity">
    <reaction evidence="13 15">
        <text>a di-trans,poly-cis-dolichyl beta-D-mannosyl phosphate + L-threonyl-[protein] = 3-O-(alpha-D-mannosyl)-L-threonyl-[protein] + a di-trans,poly-cis-dolichyl phosphate + H(+)</text>
        <dbReference type="Rhea" id="RHEA:53396"/>
        <dbReference type="Rhea" id="RHEA-COMP:11060"/>
        <dbReference type="Rhea" id="RHEA-COMP:13547"/>
        <dbReference type="Rhea" id="RHEA-COMP:19498"/>
        <dbReference type="Rhea" id="RHEA-COMP:19501"/>
        <dbReference type="ChEBI" id="CHEBI:15378"/>
        <dbReference type="ChEBI" id="CHEBI:30013"/>
        <dbReference type="ChEBI" id="CHEBI:57683"/>
        <dbReference type="ChEBI" id="CHEBI:58211"/>
        <dbReference type="ChEBI" id="CHEBI:137323"/>
        <dbReference type="EC" id="2.4.1.109"/>
    </reaction>
</comment>
<evidence type="ECO:0000256" key="13">
    <source>
        <dbReference type="ARBA" id="ARBA00045085"/>
    </source>
</evidence>
<dbReference type="InterPro" id="IPR036300">
    <property type="entry name" value="MIR_dom_sf"/>
</dbReference>
<sequence length="901" mass="104208">MTPFAEKASKKIPDKSIKRSTCASVQTGTGGLLGLWHPGKPLSANPPIGIKEKLQLTREDYKTLLIVMVLTLMVRFHDLRNPPNVVFEEAAMGGYVNRYMFGKFFLDIEPPLPGIIYYTLAWFTRYKGTFHFRGQNETYIGGPFPYYLMRTFVATLGCLSVILTYATLKLAGLSGTSATLGAIFVIFDNSLATEFRYFLPNPLLIFSVTFCIFLWKKLEIQRNFSLQWFGYLFSLSIWLGITVSIRSSGVYTLMFLVFLNLYQVWWMCADVRVSVKAVLSNVVIRLSCLIFVPIAIYVSVIMTHLILTPKSGDGDTFMSPEFQSTLIHNERPAMPSNISYGSFVTLRHMNSHSYLHSHDHYYPTGSFQQQVSLYGYRDLNNVWMVERIEDNKTQPDTRGLEQVVDGDYIKLKHIQTGRRLHSHNIKAPVSDVDWQHEVSAYGADGYPGDLNDLWRVEVVQDLSEVGLSTHYLQTIRSMFRLRHAATNCLLFSHHTKLPKWGYQQQEVTCTTQGKFHKSLWFIEMNFNPKDESTQDFVNYRKPTLAEKFVEYIDAMKVAADNNELQPFWQAESRKVPLLERGMAYYFHHHRQVFVFGNWLIWYGCIGAIGIYFVFKLVALILVQRGYKDKVEKLSNVVIYDHHAGQFIFGWFVTFCPLLIRKKARIVDYLPSLYFSILAFAVIWEFILHQVAKKQTTRKITTVCLLIGVIGVFMQYSHFVYGGRWLSQDCLKLQKTYDKGYHCDIYFNTIQEYDQYDQKNWVKYRYIPAPKEVVPPDNFVPRFEWNMTAPTGELLDLAKIGVPKLNLNDIRVQTALQKQLDEKGITLSEFTDRLKQNQEKEYTHDEEIDQIADEVAIQVNSEPHQEKIDSEIAEQWARITPPPKMAETTTTTEEESQQQSDE</sequence>
<dbReference type="GO" id="GO:0005789">
    <property type="term" value="C:endoplasmic reticulum membrane"/>
    <property type="evidence" value="ECO:0007669"/>
    <property type="project" value="UniProtKB-SubCell"/>
</dbReference>
<feature type="transmembrane region" description="Helical" evidence="15">
    <location>
        <begin position="283"/>
        <end position="307"/>
    </location>
</feature>
<organism evidence="18 19">
    <name type="scientific">Trichomonascus ciferrii</name>
    <dbReference type="NCBI Taxonomy" id="44093"/>
    <lineage>
        <taxon>Eukaryota</taxon>
        <taxon>Fungi</taxon>
        <taxon>Dikarya</taxon>
        <taxon>Ascomycota</taxon>
        <taxon>Saccharomycotina</taxon>
        <taxon>Dipodascomycetes</taxon>
        <taxon>Dipodascales</taxon>
        <taxon>Trichomonascaceae</taxon>
        <taxon>Trichomonascus</taxon>
        <taxon>Trichomonascus ciferrii complex</taxon>
    </lineage>
</organism>
<dbReference type="Pfam" id="PF02815">
    <property type="entry name" value="MIR"/>
    <property type="match status" value="1"/>
</dbReference>
<dbReference type="PANTHER" id="PTHR10050:SF50">
    <property type="entry name" value="DOLICHYL-PHOSPHATE-MANNOSE--PROTEIN MANNOSYLTRANSFERASE 1-RELATED"/>
    <property type="match status" value="1"/>
</dbReference>
<keyword evidence="5 15" id="KW-0328">Glycosyltransferase</keyword>
<dbReference type="Proteomes" id="UP000761534">
    <property type="component" value="Unassembled WGS sequence"/>
</dbReference>
<accession>A0A642V8Y8</accession>
<comment type="similarity">
    <text evidence="3 15">Belongs to the glycosyltransferase 39 family.</text>
</comment>
<dbReference type="InterPro" id="IPR032421">
    <property type="entry name" value="PMT_4TMC"/>
</dbReference>
<protein>
    <recommendedName>
        <fullName evidence="4 15">Dolichyl-phosphate-mannose--protein mannosyltransferase</fullName>
        <ecNumber evidence="4 15">2.4.1.109</ecNumber>
    </recommendedName>
</protein>
<evidence type="ECO:0000256" key="1">
    <source>
        <dbReference type="ARBA" id="ARBA00004477"/>
    </source>
</evidence>
<keyword evidence="9 15" id="KW-0256">Endoplasmic reticulum</keyword>
<evidence type="ECO:0000256" key="3">
    <source>
        <dbReference type="ARBA" id="ARBA00007222"/>
    </source>
</evidence>
<dbReference type="Pfam" id="PF16192">
    <property type="entry name" value="PMT_4TMC"/>
    <property type="match status" value="1"/>
</dbReference>
<name>A0A642V8Y8_9ASCO</name>